<accession>A0A183H285</accession>
<dbReference type="WBParaSite" id="OFLC_0000159401-mRNA-1">
    <property type="protein sequence ID" value="OFLC_0000159401-mRNA-1"/>
    <property type="gene ID" value="OFLC_0000159401"/>
</dbReference>
<dbReference type="EMBL" id="UZAJ01000781">
    <property type="protein sequence ID" value="VDO30095.1"/>
    <property type="molecule type" value="Genomic_DNA"/>
</dbReference>
<dbReference type="AlphaFoldDB" id="A0A183H285"/>
<evidence type="ECO:0000313" key="4">
    <source>
        <dbReference type="WBParaSite" id="OFLC_0000159401-mRNA-1"/>
    </source>
</evidence>
<protein>
    <submittedName>
        <fullName evidence="4">BUD22 domain-containing protein</fullName>
    </submittedName>
</protein>
<evidence type="ECO:0000313" key="2">
    <source>
        <dbReference type="EMBL" id="VDO30095.1"/>
    </source>
</evidence>
<evidence type="ECO:0000256" key="1">
    <source>
        <dbReference type="SAM" id="MobiDB-lite"/>
    </source>
</evidence>
<feature type="compositionally biased region" description="Basic residues" evidence="1">
    <location>
        <begin position="1"/>
        <end position="12"/>
    </location>
</feature>
<dbReference type="Proteomes" id="UP000267606">
    <property type="component" value="Unassembled WGS sequence"/>
</dbReference>
<feature type="compositionally biased region" description="Basic residues" evidence="1">
    <location>
        <begin position="92"/>
        <end position="103"/>
    </location>
</feature>
<gene>
    <name evidence="2" type="ORF">OFLC_LOCUS1595</name>
</gene>
<feature type="compositionally biased region" description="Basic and acidic residues" evidence="1">
    <location>
        <begin position="13"/>
        <end position="22"/>
    </location>
</feature>
<name>A0A183H285_9BILA</name>
<reference evidence="4" key="1">
    <citation type="submission" date="2016-06" db="UniProtKB">
        <authorList>
            <consortium name="WormBaseParasite"/>
        </authorList>
    </citation>
    <scope>IDENTIFICATION</scope>
</reference>
<reference evidence="2 3" key="2">
    <citation type="submission" date="2018-11" db="EMBL/GenBank/DDBJ databases">
        <authorList>
            <consortium name="Pathogen Informatics"/>
        </authorList>
    </citation>
    <scope>NUCLEOTIDE SEQUENCE [LARGE SCALE GENOMIC DNA]</scope>
</reference>
<feature type="region of interest" description="Disordered" evidence="1">
    <location>
        <begin position="1"/>
        <end position="22"/>
    </location>
</feature>
<feature type="region of interest" description="Disordered" evidence="1">
    <location>
        <begin position="78"/>
        <end position="103"/>
    </location>
</feature>
<dbReference type="STRING" id="387005.A0A183H285"/>
<organism evidence="4">
    <name type="scientific">Onchocerca flexuosa</name>
    <dbReference type="NCBI Taxonomy" id="387005"/>
    <lineage>
        <taxon>Eukaryota</taxon>
        <taxon>Metazoa</taxon>
        <taxon>Ecdysozoa</taxon>
        <taxon>Nematoda</taxon>
        <taxon>Chromadorea</taxon>
        <taxon>Rhabditida</taxon>
        <taxon>Spirurina</taxon>
        <taxon>Spiruromorpha</taxon>
        <taxon>Filarioidea</taxon>
        <taxon>Onchocercidae</taxon>
        <taxon>Onchocerca</taxon>
    </lineage>
</organism>
<keyword evidence="3" id="KW-1185">Reference proteome</keyword>
<sequence>MTKKVGRKKQRNLQHEARKGEADRHIFVKRPKHLFAGKRGLGKTDRRHVELRTVCEEILMRQKENLADKDNVIPSRQKKVDYSEEMGTSWPRKQHRPWRNKVRKKAAKEAKRKLREKKGSYIIRWKRSFGTTISRVNKNYGNYFFFCAL</sequence>
<proteinExistence type="predicted"/>
<evidence type="ECO:0000313" key="3">
    <source>
        <dbReference type="Proteomes" id="UP000267606"/>
    </source>
</evidence>